<name>A0A0B6ZA21_9EUPU</name>
<evidence type="ECO:0000256" key="1">
    <source>
        <dbReference type="SAM" id="MobiDB-lite"/>
    </source>
</evidence>
<feature type="region of interest" description="Disordered" evidence="1">
    <location>
        <begin position="37"/>
        <end position="56"/>
    </location>
</feature>
<gene>
    <name evidence="2" type="primary">ORF52058</name>
</gene>
<reference evidence="2" key="1">
    <citation type="submission" date="2014-12" db="EMBL/GenBank/DDBJ databases">
        <title>Insight into the proteome of Arion vulgaris.</title>
        <authorList>
            <person name="Aradska J."/>
            <person name="Bulat T."/>
            <person name="Smidak R."/>
            <person name="Sarate P."/>
            <person name="Gangsoo J."/>
            <person name="Sialana F."/>
            <person name="Bilban M."/>
            <person name="Lubec G."/>
        </authorList>
    </citation>
    <scope>NUCLEOTIDE SEQUENCE</scope>
    <source>
        <tissue evidence="2">Skin</tissue>
    </source>
</reference>
<feature type="non-terminal residue" evidence="2">
    <location>
        <position position="56"/>
    </location>
</feature>
<proteinExistence type="predicted"/>
<dbReference type="AlphaFoldDB" id="A0A0B6ZA21"/>
<protein>
    <submittedName>
        <fullName evidence="2">Uncharacterized protein</fullName>
    </submittedName>
</protein>
<accession>A0A0B6ZA21</accession>
<organism evidence="2">
    <name type="scientific">Arion vulgaris</name>
    <dbReference type="NCBI Taxonomy" id="1028688"/>
    <lineage>
        <taxon>Eukaryota</taxon>
        <taxon>Metazoa</taxon>
        <taxon>Spiralia</taxon>
        <taxon>Lophotrochozoa</taxon>
        <taxon>Mollusca</taxon>
        <taxon>Gastropoda</taxon>
        <taxon>Heterobranchia</taxon>
        <taxon>Euthyneura</taxon>
        <taxon>Panpulmonata</taxon>
        <taxon>Eupulmonata</taxon>
        <taxon>Stylommatophora</taxon>
        <taxon>Helicina</taxon>
        <taxon>Arionoidea</taxon>
        <taxon>Arionidae</taxon>
        <taxon>Arion</taxon>
    </lineage>
</organism>
<sequence>METSENKPAVLQEKSMGGKPDKNTFRTIEGVCLVVASNNRMPTSSGKKSRKSDHNH</sequence>
<feature type="region of interest" description="Disordered" evidence="1">
    <location>
        <begin position="1"/>
        <end position="24"/>
    </location>
</feature>
<feature type="compositionally biased region" description="Polar residues" evidence="1">
    <location>
        <begin position="37"/>
        <end position="46"/>
    </location>
</feature>
<dbReference type="EMBL" id="HACG01017670">
    <property type="protein sequence ID" value="CEK64535.1"/>
    <property type="molecule type" value="Transcribed_RNA"/>
</dbReference>
<feature type="compositionally biased region" description="Basic residues" evidence="1">
    <location>
        <begin position="47"/>
        <end position="56"/>
    </location>
</feature>
<evidence type="ECO:0000313" key="2">
    <source>
        <dbReference type="EMBL" id="CEK64535.1"/>
    </source>
</evidence>